<protein>
    <submittedName>
        <fullName evidence="2">Uncharacterized protein</fullName>
    </submittedName>
</protein>
<sequence length="130" mass="14483">METSTRATWDMDPSTNTEPNLPLAENRLTRHEGLSTNTAPNLPRAGNANQFIDQIVEDNSSRENSISVTQFCLDSSESISTHTIIEKANNLMPDISTETYTFPSGEIMDFITYQSYLVTCEAIGVDPFTR</sequence>
<name>A0AAU9IXK6_9CILI</name>
<feature type="compositionally biased region" description="Polar residues" evidence="1">
    <location>
        <begin position="1"/>
        <end position="19"/>
    </location>
</feature>
<keyword evidence="3" id="KW-1185">Reference proteome</keyword>
<evidence type="ECO:0000313" key="3">
    <source>
        <dbReference type="Proteomes" id="UP001162131"/>
    </source>
</evidence>
<dbReference type="AlphaFoldDB" id="A0AAU9IXK6"/>
<dbReference type="Proteomes" id="UP001162131">
    <property type="component" value="Unassembled WGS sequence"/>
</dbReference>
<feature type="region of interest" description="Disordered" evidence="1">
    <location>
        <begin position="1"/>
        <end position="21"/>
    </location>
</feature>
<gene>
    <name evidence="2" type="ORF">BSTOLATCC_MIC26352</name>
</gene>
<proteinExistence type="predicted"/>
<evidence type="ECO:0000313" key="2">
    <source>
        <dbReference type="EMBL" id="CAG9320437.1"/>
    </source>
</evidence>
<organism evidence="2 3">
    <name type="scientific">Blepharisma stoltei</name>
    <dbReference type="NCBI Taxonomy" id="1481888"/>
    <lineage>
        <taxon>Eukaryota</taxon>
        <taxon>Sar</taxon>
        <taxon>Alveolata</taxon>
        <taxon>Ciliophora</taxon>
        <taxon>Postciliodesmatophora</taxon>
        <taxon>Heterotrichea</taxon>
        <taxon>Heterotrichida</taxon>
        <taxon>Blepharismidae</taxon>
        <taxon>Blepharisma</taxon>
    </lineage>
</organism>
<accession>A0AAU9IXK6</accession>
<comment type="caution">
    <text evidence="2">The sequence shown here is derived from an EMBL/GenBank/DDBJ whole genome shotgun (WGS) entry which is preliminary data.</text>
</comment>
<evidence type="ECO:0000256" key="1">
    <source>
        <dbReference type="SAM" id="MobiDB-lite"/>
    </source>
</evidence>
<reference evidence="2" key="1">
    <citation type="submission" date="2021-09" db="EMBL/GenBank/DDBJ databases">
        <authorList>
            <consortium name="AG Swart"/>
            <person name="Singh M."/>
            <person name="Singh A."/>
            <person name="Seah K."/>
            <person name="Emmerich C."/>
        </authorList>
    </citation>
    <scope>NUCLEOTIDE SEQUENCE</scope>
    <source>
        <strain evidence="2">ATCC30299</strain>
    </source>
</reference>
<dbReference type="EMBL" id="CAJZBQ010000025">
    <property type="protein sequence ID" value="CAG9320437.1"/>
    <property type="molecule type" value="Genomic_DNA"/>
</dbReference>